<evidence type="ECO:0000313" key="5">
    <source>
        <dbReference type="Proteomes" id="UP000251120"/>
    </source>
</evidence>
<evidence type="ECO:0000313" key="4">
    <source>
        <dbReference type="EMBL" id="QIW12512.1"/>
    </source>
</evidence>
<dbReference type="PANTHER" id="PTHR10088:SF4">
    <property type="entry name" value="GLUCOKINASE REGULATORY PROTEIN"/>
    <property type="match status" value="1"/>
</dbReference>
<dbReference type="GO" id="GO:0005829">
    <property type="term" value="C:cytosol"/>
    <property type="evidence" value="ECO:0007669"/>
    <property type="project" value="TreeGrafter"/>
</dbReference>
<evidence type="ECO:0000256" key="1">
    <source>
        <dbReference type="ARBA" id="ARBA00023277"/>
    </source>
</evidence>
<sequence length="505" mass="56725">MALIKDWNFFWDNREKFKLGHLTTEKPNPETVGLAEMADSGLGKAVEMIRAVDIDAITKVKEYGAEINELKADLIEVMQSGRVYISGCGATGRLAMFIESLWKSRAPAELKDKVIGFMAGGDGALVRSVEGFEDYEEYAIRHIKELGFTEQDMMVGVTEGGETPFVLSTVEYAREHSKYNPWLVYCNGDELLANVKRSDDLIKADDVKNVCIEIGSMALAGSTRMQATSVQTLFVGLALFSIIEDIDYAKECDALLDALRNLDCNEVAKFTQFESNCYKQGGYATYLTDSNLGLTVLTDTTERTPTFSVNPFENTNHQNPVSSYCYLAVKDSAKENVWDQVLNHEPRTLEWDFSKEQTGVKNLQGFDISLQALERRSVLPNHQVIEVSSAKNMFVINYADTKLEIKYKDMSELSSQVLIKMVMNSHSTLVMARLGRFTSNIMTFVTPGNNKLIDRATRYVEYLLDQEGITKPAYDDIAKKLYEVSLEMDPTDAIVMETYRAIANK</sequence>
<dbReference type="GO" id="GO:0019899">
    <property type="term" value="F:enzyme binding"/>
    <property type="evidence" value="ECO:0007669"/>
    <property type="project" value="TreeGrafter"/>
</dbReference>
<dbReference type="Proteomes" id="UP000681131">
    <property type="component" value="Chromosome"/>
</dbReference>
<accession>A0A2Z4Y044</accession>
<dbReference type="GO" id="GO:0009750">
    <property type="term" value="P:response to fructose"/>
    <property type="evidence" value="ECO:0007669"/>
    <property type="project" value="TreeGrafter"/>
</dbReference>
<dbReference type="GO" id="GO:0030246">
    <property type="term" value="F:carbohydrate binding"/>
    <property type="evidence" value="ECO:0007669"/>
    <property type="project" value="TreeGrafter"/>
</dbReference>
<dbReference type="PANTHER" id="PTHR10088">
    <property type="entry name" value="GLUCOKINASE REGULATORY PROTEIN"/>
    <property type="match status" value="1"/>
</dbReference>
<dbReference type="Proteomes" id="UP000251120">
    <property type="component" value="Chromosome"/>
</dbReference>
<dbReference type="GO" id="GO:0042593">
    <property type="term" value="P:glucose homeostasis"/>
    <property type="evidence" value="ECO:0007669"/>
    <property type="project" value="TreeGrafter"/>
</dbReference>
<dbReference type="InterPro" id="IPR046348">
    <property type="entry name" value="SIS_dom_sf"/>
</dbReference>
<gene>
    <name evidence="3" type="ORF">CDH04_07550</name>
    <name evidence="4" type="ORF">FZC43_07555</name>
</gene>
<evidence type="ECO:0000313" key="6">
    <source>
        <dbReference type="Proteomes" id="UP000681131"/>
    </source>
</evidence>
<dbReference type="InterPro" id="IPR040190">
    <property type="entry name" value="MURQ/GCKR"/>
</dbReference>
<reference evidence="3 5" key="1">
    <citation type="submission" date="2017-06" db="EMBL/GenBank/DDBJ databases">
        <title>Complete genome of Francisella adeliensis.</title>
        <authorList>
            <person name="Vallesi A."/>
            <person name="Sjodin A."/>
        </authorList>
    </citation>
    <scope>NUCLEOTIDE SEQUENCE [LARGE SCALE GENOMIC DNA]</scope>
    <source>
        <strain evidence="3 5">FDC440</strain>
    </source>
</reference>
<dbReference type="GO" id="GO:0070095">
    <property type="term" value="F:fructose-6-phosphate binding"/>
    <property type="evidence" value="ECO:0007669"/>
    <property type="project" value="TreeGrafter"/>
</dbReference>
<dbReference type="SUPFAM" id="SSF53697">
    <property type="entry name" value="SIS domain"/>
    <property type="match status" value="1"/>
</dbReference>
<organism evidence="3 5">
    <name type="scientific">Francisella adeliensis</name>
    <dbReference type="NCBI Taxonomy" id="2007306"/>
    <lineage>
        <taxon>Bacteria</taxon>
        <taxon>Pseudomonadati</taxon>
        <taxon>Pseudomonadota</taxon>
        <taxon>Gammaproteobacteria</taxon>
        <taxon>Thiotrichales</taxon>
        <taxon>Francisellaceae</taxon>
        <taxon>Francisella</taxon>
    </lineage>
</organism>
<evidence type="ECO:0000313" key="3">
    <source>
        <dbReference type="EMBL" id="AXA34268.1"/>
    </source>
</evidence>
<dbReference type="RefSeq" id="WP_112870446.1">
    <property type="nucleotide sequence ID" value="NZ_CP021781.1"/>
</dbReference>
<keyword evidence="1" id="KW-0119">Carbohydrate metabolism</keyword>
<dbReference type="GO" id="GO:0004857">
    <property type="term" value="F:enzyme inhibitor activity"/>
    <property type="evidence" value="ECO:0007669"/>
    <property type="project" value="TreeGrafter"/>
</dbReference>
<dbReference type="Pfam" id="PF22645">
    <property type="entry name" value="GKRP_SIS_N"/>
    <property type="match status" value="1"/>
</dbReference>
<protein>
    <recommendedName>
        <fullName evidence="2">SIS domain-containing protein</fullName>
    </recommendedName>
</protein>
<dbReference type="OrthoDB" id="9813395at2"/>
<dbReference type="GO" id="GO:1901135">
    <property type="term" value="P:carbohydrate derivative metabolic process"/>
    <property type="evidence" value="ECO:0007669"/>
    <property type="project" value="InterPro"/>
</dbReference>
<dbReference type="EMBL" id="CP043424">
    <property type="protein sequence ID" value="QIW12512.1"/>
    <property type="molecule type" value="Genomic_DNA"/>
</dbReference>
<keyword evidence="6" id="KW-1185">Reference proteome</keyword>
<dbReference type="KEGG" id="fad:CDH04_07550"/>
<dbReference type="PROSITE" id="PS51464">
    <property type="entry name" value="SIS"/>
    <property type="match status" value="1"/>
</dbReference>
<name>A0A2Z4Y044_9GAMM</name>
<dbReference type="InterPro" id="IPR001347">
    <property type="entry name" value="SIS_dom"/>
</dbReference>
<dbReference type="Gene3D" id="3.40.50.10490">
    <property type="entry name" value="Glucose-6-phosphate isomerase like protein, domain 1"/>
    <property type="match status" value="2"/>
</dbReference>
<reference evidence="4 6" key="2">
    <citation type="submission" date="2019-08" db="EMBL/GenBank/DDBJ databases">
        <title>Complete genome sequences of Francisella adeliensis (FSC1325 and FSC1326).</title>
        <authorList>
            <person name="Ohrman C."/>
            <person name="Uneklint I."/>
            <person name="Vallesi A."/>
            <person name="Karlsson L."/>
            <person name="Sjodin A."/>
        </authorList>
    </citation>
    <scope>NUCLEOTIDE SEQUENCE [LARGE SCALE GENOMIC DNA]</scope>
    <source>
        <strain evidence="4 6">FSC1325</strain>
    </source>
</reference>
<feature type="domain" description="SIS" evidence="2">
    <location>
        <begin position="70"/>
        <end position="249"/>
    </location>
</feature>
<proteinExistence type="predicted"/>
<dbReference type="EMBL" id="CP021781">
    <property type="protein sequence ID" value="AXA34268.1"/>
    <property type="molecule type" value="Genomic_DNA"/>
</dbReference>
<evidence type="ECO:0000259" key="2">
    <source>
        <dbReference type="PROSITE" id="PS51464"/>
    </source>
</evidence>
<dbReference type="AlphaFoldDB" id="A0A2Z4Y044"/>